<name>A0A2D2CVZ2_METT3</name>
<dbReference type="Proteomes" id="UP000230709">
    <property type="component" value="Chromosome"/>
</dbReference>
<keyword evidence="1" id="KW-0694">RNA-binding</keyword>
<dbReference type="KEGG" id="mtw:CQW49_02745"/>
<dbReference type="STRING" id="595536.GCA_000178815_00400"/>
<comment type="subunit">
    <text evidence="1">Monomer.</text>
</comment>
<dbReference type="GO" id="GO:0070475">
    <property type="term" value="P:rRNA base methylation"/>
    <property type="evidence" value="ECO:0007669"/>
    <property type="project" value="UniProtKB-UniRule"/>
</dbReference>
<dbReference type="SUPFAM" id="SSF53335">
    <property type="entry name" value="S-adenosyl-L-methionine-dependent methyltransferases"/>
    <property type="match status" value="1"/>
</dbReference>
<dbReference type="GO" id="GO:0005829">
    <property type="term" value="C:cytosol"/>
    <property type="evidence" value="ECO:0007669"/>
    <property type="project" value="TreeGrafter"/>
</dbReference>
<dbReference type="InterPro" id="IPR029063">
    <property type="entry name" value="SAM-dependent_MTases_sf"/>
</dbReference>
<comment type="similarity">
    <text evidence="1">Belongs to the RlmJ family.</text>
</comment>
<dbReference type="PANTHER" id="PTHR37426">
    <property type="entry name" value="RIBOSOMAL RNA LARGE SUBUNIT METHYLTRANSFERASE J"/>
    <property type="match status" value="1"/>
</dbReference>
<dbReference type="EC" id="2.1.1.266" evidence="1"/>
<sequence length="283" mass="31736">MNYRHGFHAGNFADVFKHALLARLILYLTRKETPFRIIDTHAGEGAYDLSADEAERTGEWRFGVGRLADLSAADAATRELLAPYLDLVGARDAEGRPRLYPGSPLIATRLLRAQDRAIFCELRGDAFSALQSRFARDKRVKTIHLDGYLGLSAFVPPKERRGLVLVDPPFEQRDEAERMLQGFLDAYRKWPTGIYALWLPIKDDALSRSFVERLRARGVNRILRLDLSVGGTTEDQKLRRTSLVVVNPPFTLEQEARVLGAFLAERLAQGPGAGFEIEDVSAE</sequence>
<dbReference type="Pfam" id="PF04378">
    <property type="entry name" value="RsmJ"/>
    <property type="match status" value="1"/>
</dbReference>
<evidence type="ECO:0000256" key="1">
    <source>
        <dbReference type="HAMAP-Rule" id="MF_00934"/>
    </source>
</evidence>
<protein>
    <recommendedName>
        <fullName evidence="1">Ribosomal RNA large subunit methyltransferase J</fullName>
        <ecNumber evidence="1">2.1.1.266</ecNumber>
    </recommendedName>
    <alternativeName>
        <fullName evidence="1">23S rRNA (adenine(2030)-N6)-methyltransferase</fullName>
    </alternativeName>
    <alternativeName>
        <fullName evidence="1">23S rRNA m6A2030 methyltransferase</fullName>
    </alternativeName>
</protein>
<dbReference type="EMBL" id="CP023737">
    <property type="protein sequence ID" value="ATQ66927.1"/>
    <property type="molecule type" value="Genomic_DNA"/>
</dbReference>
<feature type="binding site" evidence="1">
    <location>
        <position position="167"/>
    </location>
    <ligand>
        <name>S-adenosyl-L-methionine</name>
        <dbReference type="ChEBI" id="CHEBI:59789"/>
    </ligand>
</feature>
<dbReference type="GO" id="GO:0036307">
    <property type="term" value="F:23S rRNA (adenine(2030)-N(6))-methyltransferase activity"/>
    <property type="evidence" value="ECO:0007669"/>
    <property type="project" value="UniProtKB-UniRule"/>
</dbReference>
<proteinExistence type="inferred from homology"/>
<comment type="catalytic activity">
    <reaction evidence="1">
        <text>adenosine(2030) in 23S rRNA + S-adenosyl-L-methionine = N(6)-methyladenosine(2030) in 23S rRNA + S-adenosyl-L-homocysteine + H(+)</text>
        <dbReference type="Rhea" id="RHEA:43736"/>
        <dbReference type="Rhea" id="RHEA-COMP:10668"/>
        <dbReference type="Rhea" id="RHEA-COMP:10669"/>
        <dbReference type="ChEBI" id="CHEBI:15378"/>
        <dbReference type="ChEBI" id="CHEBI:57856"/>
        <dbReference type="ChEBI" id="CHEBI:59789"/>
        <dbReference type="ChEBI" id="CHEBI:74411"/>
        <dbReference type="ChEBI" id="CHEBI:74449"/>
        <dbReference type="EC" id="2.1.1.266"/>
    </reaction>
</comment>
<feature type="binding site" evidence="1">
    <location>
        <position position="18"/>
    </location>
    <ligand>
        <name>S-adenosyl-L-methionine</name>
        <dbReference type="ChEBI" id="CHEBI:59789"/>
    </ligand>
</feature>
<dbReference type="PANTHER" id="PTHR37426:SF1">
    <property type="entry name" value="RIBOSOMAL RNA LARGE SUBUNIT METHYLTRANSFERASE J"/>
    <property type="match status" value="1"/>
</dbReference>
<keyword evidence="1" id="KW-0949">S-adenosyl-L-methionine</keyword>
<keyword evidence="3" id="KW-1185">Reference proteome</keyword>
<dbReference type="Gene3D" id="3.40.50.150">
    <property type="entry name" value="Vaccinia Virus protein VP39"/>
    <property type="match status" value="1"/>
</dbReference>
<feature type="binding site" evidence="1">
    <location>
        <position position="121"/>
    </location>
    <ligand>
        <name>S-adenosyl-L-methionine</name>
        <dbReference type="ChEBI" id="CHEBI:59789"/>
    </ligand>
</feature>
<dbReference type="HAMAP" id="MF_00934">
    <property type="entry name" value="23SrRNA_methyltr_J"/>
    <property type="match status" value="1"/>
</dbReference>
<comment type="function">
    <text evidence="1">Specifically methylates the adenine in position 2030 of 23S rRNA.</text>
</comment>
<feature type="site" description="Interaction with substrate rRNA" evidence="1">
    <location>
        <position position="3"/>
    </location>
</feature>
<evidence type="ECO:0000313" key="2">
    <source>
        <dbReference type="EMBL" id="ATQ66927.1"/>
    </source>
</evidence>
<keyword evidence="1 2" id="KW-0808">Transferase</keyword>
<feature type="binding site" evidence="1">
    <location>
        <position position="103"/>
    </location>
    <ligand>
        <name>S-adenosyl-L-methionine</name>
        <dbReference type="ChEBI" id="CHEBI:59789"/>
    </ligand>
</feature>
<feature type="binding site" evidence="1">
    <location>
        <position position="41"/>
    </location>
    <ligand>
        <name>S-adenosyl-L-methionine</name>
        <dbReference type="ChEBI" id="CHEBI:59789"/>
    </ligand>
</feature>
<feature type="active site" description="Proton acceptor" evidence="1">
    <location>
        <position position="167"/>
    </location>
</feature>
<dbReference type="InterPro" id="IPR007473">
    <property type="entry name" value="RlmJ"/>
</dbReference>
<accession>A0A2D2CVZ2</accession>
<organism evidence="2 3">
    <name type="scientific">Methylosinus trichosporium (strain ATCC 35070 / NCIMB 11131 / UNIQEM 75 / OB3b)</name>
    <dbReference type="NCBI Taxonomy" id="595536"/>
    <lineage>
        <taxon>Bacteria</taxon>
        <taxon>Pseudomonadati</taxon>
        <taxon>Pseudomonadota</taxon>
        <taxon>Alphaproteobacteria</taxon>
        <taxon>Hyphomicrobiales</taxon>
        <taxon>Methylocystaceae</taxon>
        <taxon>Methylosinus</taxon>
    </lineage>
</organism>
<feature type="binding site" evidence="1">
    <location>
        <begin position="146"/>
        <end position="147"/>
    </location>
    <ligand>
        <name>S-adenosyl-L-methionine</name>
        <dbReference type="ChEBI" id="CHEBI:59789"/>
    </ligand>
</feature>
<evidence type="ECO:0000313" key="3">
    <source>
        <dbReference type="Proteomes" id="UP000230709"/>
    </source>
</evidence>
<keyword evidence="1" id="KW-0698">rRNA processing</keyword>
<keyword evidence="1 2" id="KW-0489">Methyltransferase</keyword>
<gene>
    <name evidence="1" type="primary">rlmJ</name>
    <name evidence="2" type="ORF">CQW49_02745</name>
</gene>
<dbReference type="RefSeq" id="WP_003612476.1">
    <property type="nucleotide sequence ID" value="NZ_ADVE02000001.1"/>
</dbReference>
<dbReference type="GO" id="GO:0003723">
    <property type="term" value="F:RNA binding"/>
    <property type="evidence" value="ECO:0007669"/>
    <property type="project" value="UniProtKB-UniRule"/>
</dbReference>
<reference evidence="3" key="1">
    <citation type="submission" date="2017-10" db="EMBL/GenBank/DDBJ databases">
        <title>Completed PacBio SMRT sequence of Methylosinus trichosporium OB3b reveals presence of a third large plasmid.</title>
        <authorList>
            <person name="Charles T.C."/>
            <person name="Lynch M.D.J."/>
            <person name="Heil J.R."/>
            <person name="Cheng J."/>
        </authorList>
    </citation>
    <scope>NUCLEOTIDE SEQUENCE [LARGE SCALE GENOMIC DNA]</scope>
    <source>
        <strain evidence="3">OB3b</strain>
    </source>
</reference>
<dbReference type="AlphaFoldDB" id="A0A2D2CVZ2"/>